<dbReference type="UniPathway" id="UPA00031">
    <property type="reaction ID" value="UER00010"/>
</dbReference>
<reference evidence="16" key="1">
    <citation type="submission" date="2016-07" db="EMBL/GenBank/DDBJ databases">
        <authorList>
            <person name="Florea S."/>
            <person name="Webb J.S."/>
            <person name="Jaromczyk J."/>
            <person name="Schardl C.L."/>
        </authorList>
    </citation>
    <scope>NUCLEOTIDE SEQUENCE [LARGE SCALE GENOMIC DNA]</scope>
    <source>
        <strain evidence="16">MV-1</strain>
    </source>
</reference>
<protein>
    <recommendedName>
        <fullName evidence="5">Imidazole glycerol phosphate synthase subunit HisF</fullName>
        <ecNumber evidence="4">4.3.2.10</ecNumber>
    </recommendedName>
    <alternativeName>
        <fullName evidence="10">IGP synthase cyclase subunit</fullName>
    </alternativeName>
    <alternativeName>
        <fullName evidence="11">IGP synthase subunit HisF</fullName>
    </alternativeName>
    <alternativeName>
        <fullName evidence="12">ImGP synthase subunit HisF</fullName>
    </alternativeName>
</protein>
<comment type="subunit">
    <text evidence="3">Heterodimer of HisH and HisF.</text>
</comment>
<dbReference type="GO" id="GO:0000105">
    <property type="term" value="P:L-histidine biosynthetic process"/>
    <property type="evidence" value="ECO:0007669"/>
    <property type="project" value="UniProtKB-UniPathway"/>
</dbReference>
<evidence type="ECO:0000256" key="13">
    <source>
        <dbReference type="ARBA" id="ARBA00047838"/>
    </source>
</evidence>
<dbReference type="SUPFAM" id="SSF51366">
    <property type="entry name" value="Ribulose-phoshate binding barrel"/>
    <property type="match status" value="1"/>
</dbReference>
<accession>A0A1E5Q6D0</accession>
<evidence type="ECO:0000256" key="3">
    <source>
        <dbReference type="ARBA" id="ARBA00011152"/>
    </source>
</evidence>
<evidence type="ECO:0000256" key="14">
    <source>
        <dbReference type="RuleBase" id="RU003657"/>
    </source>
</evidence>
<name>A0A1E5Q6D0_9PROT</name>
<evidence type="ECO:0000256" key="10">
    <source>
        <dbReference type="ARBA" id="ARBA00030264"/>
    </source>
</evidence>
<keyword evidence="16" id="KW-1185">Reference proteome</keyword>
<evidence type="ECO:0000256" key="8">
    <source>
        <dbReference type="ARBA" id="ARBA00023239"/>
    </source>
</evidence>
<keyword evidence="6 14" id="KW-0028">Amino-acid biosynthesis</keyword>
<evidence type="ECO:0000256" key="4">
    <source>
        <dbReference type="ARBA" id="ARBA00012809"/>
    </source>
</evidence>
<dbReference type="InterPro" id="IPR013785">
    <property type="entry name" value="Aldolase_TIM"/>
</dbReference>
<dbReference type="Gene3D" id="3.20.20.70">
    <property type="entry name" value="Aldolase class I"/>
    <property type="match status" value="1"/>
</dbReference>
<dbReference type="Proteomes" id="UP000095347">
    <property type="component" value="Unassembled WGS sequence"/>
</dbReference>
<dbReference type="GO" id="GO:0000107">
    <property type="term" value="F:imidazoleglycerol-phosphate synthase activity"/>
    <property type="evidence" value="ECO:0007669"/>
    <property type="project" value="InterPro"/>
</dbReference>
<evidence type="ECO:0000256" key="6">
    <source>
        <dbReference type="ARBA" id="ARBA00022605"/>
    </source>
</evidence>
<dbReference type="InterPro" id="IPR011060">
    <property type="entry name" value="RibuloseP-bd_barrel"/>
</dbReference>
<evidence type="ECO:0000256" key="12">
    <source>
        <dbReference type="ARBA" id="ARBA00032401"/>
    </source>
</evidence>
<dbReference type="CDD" id="cd04731">
    <property type="entry name" value="HisF"/>
    <property type="match status" value="1"/>
</dbReference>
<evidence type="ECO:0000256" key="2">
    <source>
        <dbReference type="ARBA" id="ARBA00009667"/>
    </source>
</evidence>
<sequence>MLKTRIMPTLLYKDTTLVKGVSFDSSRRVGTAMQAVKVYNYREVDELVFLDISATKDKRLPDFSLIDDLADECFMPLAVGGGIRSIEDVHQLLKVGADRVVVNSATVDVPGLISDIANTFGSQSVVVSIDARKTSPGNYEAYVESGSRPTGHTPIELARQAENTGAGEILICSIDRDGTMDGYDIDLIKNIASSVSIPVIASGGAGNYKHMKDALDAGASALAAASIFHFTEQTPLEAKDYLQSLGIPTRRSFK</sequence>
<dbReference type="PANTHER" id="PTHR21235:SF2">
    <property type="entry name" value="IMIDAZOLE GLYCEROL PHOSPHATE SYNTHASE HISHF"/>
    <property type="match status" value="1"/>
</dbReference>
<keyword evidence="8" id="KW-0456">Lyase</keyword>
<dbReference type="InterPro" id="IPR006062">
    <property type="entry name" value="His_biosynth"/>
</dbReference>
<dbReference type="GO" id="GO:0016829">
    <property type="term" value="F:lyase activity"/>
    <property type="evidence" value="ECO:0007669"/>
    <property type="project" value="UniProtKB-KW"/>
</dbReference>
<proteinExistence type="inferred from homology"/>
<dbReference type="STRING" id="28181.BEN30_12280"/>
<dbReference type="EC" id="4.3.2.10" evidence="4"/>
<comment type="similarity">
    <text evidence="2 14">Belongs to the HisA/HisF family.</text>
</comment>
<comment type="pathway">
    <text evidence="1">Amino-acid biosynthesis; L-histidine biosynthesis; L-histidine from 5-phospho-alpha-D-ribose 1-diphosphate: step 5/9.</text>
</comment>
<dbReference type="OrthoDB" id="9781903at2"/>
<evidence type="ECO:0000256" key="9">
    <source>
        <dbReference type="ARBA" id="ARBA00025475"/>
    </source>
</evidence>
<evidence type="ECO:0000256" key="5">
    <source>
        <dbReference type="ARBA" id="ARBA00016318"/>
    </source>
</evidence>
<comment type="function">
    <text evidence="9">IGPS catalyzes the conversion of PRFAR and glutamine to IGP, AICAR and glutamate. The HisF subunit catalyzes the cyclization activity that produces IGP and AICAR from PRFAR using the ammonia provided by the HisH subunit.</text>
</comment>
<dbReference type="InterPro" id="IPR004651">
    <property type="entry name" value="HisF"/>
</dbReference>
<evidence type="ECO:0000313" key="15">
    <source>
        <dbReference type="EMBL" id="OEJ66324.1"/>
    </source>
</evidence>
<dbReference type="EMBL" id="MCGG01000035">
    <property type="protein sequence ID" value="OEJ66324.1"/>
    <property type="molecule type" value="Genomic_DNA"/>
</dbReference>
<comment type="catalytic activity">
    <reaction evidence="13">
        <text>5-[(5-phospho-1-deoxy-D-ribulos-1-ylimino)methylamino]-1-(5-phospho-beta-D-ribosyl)imidazole-4-carboxamide + L-glutamine = D-erythro-1-(imidazol-4-yl)glycerol 3-phosphate + 5-amino-1-(5-phospho-beta-D-ribosyl)imidazole-4-carboxamide + L-glutamate + H(+)</text>
        <dbReference type="Rhea" id="RHEA:24793"/>
        <dbReference type="ChEBI" id="CHEBI:15378"/>
        <dbReference type="ChEBI" id="CHEBI:29985"/>
        <dbReference type="ChEBI" id="CHEBI:58278"/>
        <dbReference type="ChEBI" id="CHEBI:58359"/>
        <dbReference type="ChEBI" id="CHEBI:58475"/>
        <dbReference type="ChEBI" id="CHEBI:58525"/>
        <dbReference type="EC" id="4.3.2.10"/>
    </reaction>
</comment>
<dbReference type="AlphaFoldDB" id="A0A1E5Q6D0"/>
<gene>
    <name evidence="15" type="ORF">BEN30_12280</name>
</gene>
<evidence type="ECO:0000313" key="16">
    <source>
        <dbReference type="Proteomes" id="UP000095347"/>
    </source>
</evidence>
<comment type="caution">
    <text evidence="15">The sequence shown here is derived from an EMBL/GenBank/DDBJ whole genome shotgun (WGS) entry which is preliminary data.</text>
</comment>
<dbReference type="InterPro" id="IPR050064">
    <property type="entry name" value="IGPS_HisA/HisF"/>
</dbReference>
<evidence type="ECO:0000256" key="1">
    <source>
        <dbReference type="ARBA" id="ARBA00005091"/>
    </source>
</evidence>
<evidence type="ECO:0000256" key="11">
    <source>
        <dbReference type="ARBA" id="ARBA00031409"/>
    </source>
</evidence>
<keyword evidence="7 14" id="KW-0368">Histidine biosynthesis</keyword>
<dbReference type="Pfam" id="PF00977">
    <property type="entry name" value="His_biosynth"/>
    <property type="match status" value="1"/>
</dbReference>
<dbReference type="PANTHER" id="PTHR21235">
    <property type="entry name" value="IMIDAZOLE GLYCEROL PHOSPHATE SYNTHASE SUBUNIT HISF/H IGP SYNTHASE SUBUNIT HISF/H"/>
    <property type="match status" value="1"/>
</dbReference>
<evidence type="ECO:0000256" key="7">
    <source>
        <dbReference type="ARBA" id="ARBA00023102"/>
    </source>
</evidence>
<organism evidence="15 16">
    <name type="scientific">Magnetovibrio blakemorei</name>
    <dbReference type="NCBI Taxonomy" id="28181"/>
    <lineage>
        <taxon>Bacteria</taxon>
        <taxon>Pseudomonadati</taxon>
        <taxon>Pseudomonadota</taxon>
        <taxon>Alphaproteobacteria</taxon>
        <taxon>Rhodospirillales</taxon>
        <taxon>Magnetovibrionaceae</taxon>
        <taxon>Magnetovibrio</taxon>
    </lineage>
</organism>